<evidence type="ECO:0000256" key="1">
    <source>
        <dbReference type="ARBA" id="ARBA00012457"/>
    </source>
</evidence>
<dbReference type="InterPro" id="IPR005835">
    <property type="entry name" value="NTP_transferase_dom"/>
</dbReference>
<name>X1E794_9ZZZZ</name>
<dbReference type="InterPro" id="IPR050065">
    <property type="entry name" value="GlmU-like"/>
</dbReference>
<evidence type="ECO:0000256" key="4">
    <source>
        <dbReference type="ARBA" id="ARBA00048493"/>
    </source>
</evidence>
<evidence type="ECO:0000256" key="2">
    <source>
        <dbReference type="ARBA" id="ARBA00022679"/>
    </source>
</evidence>
<sequence length="247" mass="26692">STRMKSALPKAVHPVCGKPMTRHVIDACLDAGIREIVVVIGHGADEVRPALGDEVVYAHQTEQLGTGHACMQALPQVSDNATDVLVLPGDTPLITADDISKLVQSHAAEGNVCTLLTAMLDDASHYGRVIRDAQEAVLKVLEAKDADKEALAIREINTSIYCFDKRALAENLSLVKTDNVQKEYYLTDVIELLSSSDNRVGAVVADDPADTLGINNRAELAAASDIMRRRSLFELRGCIRAVLRVKP</sequence>
<proteinExistence type="predicted"/>
<feature type="domain" description="Nucleotidyl transferase" evidence="5">
    <location>
        <begin position="9"/>
        <end position="207"/>
    </location>
</feature>
<evidence type="ECO:0000256" key="3">
    <source>
        <dbReference type="ARBA" id="ARBA00022695"/>
    </source>
</evidence>
<keyword evidence="2" id="KW-0808">Transferase</keyword>
<dbReference type="PANTHER" id="PTHR43584">
    <property type="entry name" value="NUCLEOTIDYL TRANSFERASE"/>
    <property type="match status" value="1"/>
</dbReference>
<dbReference type="EMBL" id="BART01024505">
    <property type="protein sequence ID" value="GAH04513.1"/>
    <property type="molecule type" value="Genomic_DNA"/>
</dbReference>
<dbReference type="CDD" id="cd02540">
    <property type="entry name" value="GT2_GlmU_N_bac"/>
    <property type="match status" value="1"/>
</dbReference>
<protein>
    <recommendedName>
        <fullName evidence="1">UDP-N-acetylglucosamine diphosphorylase</fullName>
        <ecNumber evidence="1">2.7.7.23</ecNumber>
    </recommendedName>
</protein>
<feature type="non-terminal residue" evidence="6">
    <location>
        <position position="1"/>
    </location>
</feature>
<dbReference type="SUPFAM" id="SSF53448">
    <property type="entry name" value="Nucleotide-diphospho-sugar transferases"/>
    <property type="match status" value="1"/>
</dbReference>
<organism evidence="6">
    <name type="scientific">marine sediment metagenome</name>
    <dbReference type="NCBI Taxonomy" id="412755"/>
    <lineage>
        <taxon>unclassified sequences</taxon>
        <taxon>metagenomes</taxon>
        <taxon>ecological metagenomes</taxon>
    </lineage>
</organism>
<comment type="caution">
    <text evidence="6">The sequence shown here is derived from an EMBL/GenBank/DDBJ whole genome shotgun (WGS) entry which is preliminary data.</text>
</comment>
<evidence type="ECO:0000259" key="5">
    <source>
        <dbReference type="Pfam" id="PF00483"/>
    </source>
</evidence>
<comment type="catalytic activity">
    <reaction evidence="4">
        <text>N-acetyl-alpha-D-glucosamine 1-phosphate + UTP + H(+) = UDP-N-acetyl-alpha-D-glucosamine + diphosphate</text>
        <dbReference type="Rhea" id="RHEA:13509"/>
        <dbReference type="ChEBI" id="CHEBI:15378"/>
        <dbReference type="ChEBI" id="CHEBI:33019"/>
        <dbReference type="ChEBI" id="CHEBI:46398"/>
        <dbReference type="ChEBI" id="CHEBI:57705"/>
        <dbReference type="ChEBI" id="CHEBI:57776"/>
        <dbReference type="EC" id="2.7.7.23"/>
    </reaction>
</comment>
<dbReference type="Gene3D" id="3.90.550.10">
    <property type="entry name" value="Spore Coat Polysaccharide Biosynthesis Protein SpsA, Chain A"/>
    <property type="match status" value="1"/>
</dbReference>
<reference evidence="6" key="1">
    <citation type="journal article" date="2014" name="Front. Microbiol.">
        <title>High frequency of phylogenetically diverse reductive dehalogenase-homologous genes in deep subseafloor sedimentary metagenomes.</title>
        <authorList>
            <person name="Kawai M."/>
            <person name="Futagami T."/>
            <person name="Toyoda A."/>
            <person name="Takaki Y."/>
            <person name="Nishi S."/>
            <person name="Hori S."/>
            <person name="Arai W."/>
            <person name="Tsubouchi T."/>
            <person name="Morono Y."/>
            <person name="Uchiyama I."/>
            <person name="Ito T."/>
            <person name="Fujiyama A."/>
            <person name="Inagaki F."/>
            <person name="Takami H."/>
        </authorList>
    </citation>
    <scope>NUCLEOTIDE SEQUENCE</scope>
    <source>
        <strain evidence="6">Expedition CK06-06</strain>
    </source>
</reference>
<accession>X1E794</accession>
<dbReference type="PANTHER" id="PTHR43584:SF3">
    <property type="entry name" value="BIFUNCTIONAL PROTEIN GLMU"/>
    <property type="match status" value="1"/>
</dbReference>
<keyword evidence="3" id="KW-0548">Nucleotidyltransferase</keyword>
<dbReference type="GO" id="GO:0003977">
    <property type="term" value="F:UDP-N-acetylglucosamine diphosphorylase activity"/>
    <property type="evidence" value="ECO:0007669"/>
    <property type="project" value="UniProtKB-EC"/>
</dbReference>
<evidence type="ECO:0000313" key="6">
    <source>
        <dbReference type="EMBL" id="GAH04513.1"/>
    </source>
</evidence>
<dbReference type="Pfam" id="PF00483">
    <property type="entry name" value="NTP_transferase"/>
    <property type="match status" value="1"/>
</dbReference>
<gene>
    <name evidence="6" type="ORF">S01H4_44235</name>
</gene>
<dbReference type="InterPro" id="IPR029044">
    <property type="entry name" value="Nucleotide-diphossugar_trans"/>
</dbReference>
<dbReference type="AlphaFoldDB" id="X1E794"/>
<dbReference type="EC" id="2.7.7.23" evidence="1"/>